<gene>
    <name evidence="7" type="ORF">SPRI_6051</name>
</gene>
<dbReference type="SUPFAM" id="SSF56112">
    <property type="entry name" value="Protein kinase-like (PK-like)"/>
    <property type="match status" value="1"/>
</dbReference>
<dbReference type="InterPro" id="IPR000719">
    <property type="entry name" value="Prot_kinase_dom"/>
</dbReference>
<sequence>MGDKDLVAERYRLEALIGTGSVSEVHRATDVRLGRKVAVKLLSGVQGMPEDAETRERFAREATALTRIVHPGVVTLFDYGVHEGIPYLVMPLLEGLNLAALVQETGRLPAPVVAWVGLSVAHALQAAHDANVLHRDVKPSNIGITPEGRVVLQDFGVAKLVGTDAITRAGTSPGTPQFMAPEIIQGGHPTVAADLYGLGVCLYQTITGELPFADAVDVGAILLRAVQGVAPTHGRHGLPDELTLVVDQLCAREPADRPYSATAVAEVLAPLVHDGKAALAGLVAGQARAEAVQGIFAPPAVPPADAAAEGPEYDWTATVPPPGDHSHHHAPGFPPTLSVGVRRLVLSSMTPQNAASRLREAVNLVLRGRLQEAAQMFAVIVPVCVASLGPDHETTLTSQYWHGICLARLGAGPEAVELFAQVNKMVDRRKDGNGASPHREGHGNGGR</sequence>
<dbReference type="GO" id="GO:0005524">
    <property type="term" value="F:ATP binding"/>
    <property type="evidence" value="ECO:0007669"/>
    <property type="project" value="UniProtKB-KW"/>
</dbReference>
<organism evidence="7">
    <name type="scientific">Streptomyces pristinaespiralis</name>
    <dbReference type="NCBI Taxonomy" id="38300"/>
    <lineage>
        <taxon>Bacteria</taxon>
        <taxon>Bacillati</taxon>
        <taxon>Actinomycetota</taxon>
        <taxon>Actinomycetes</taxon>
        <taxon>Kitasatosporales</taxon>
        <taxon>Streptomycetaceae</taxon>
        <taxon>Streptomyces</taxon>
    </lineage>
</organism>
<dbReference type="Gene3D" id="1.10.510.10">
    <property type="entry name" value="Transferase(Phosphotransferase) domain 1"/>
    <property type="match status" value="1"/>
</dbReference>
<keyword evidence="4" id="KW-0547">Nucleotide-binding</keyword>
<dbReference type="EMBL" id="CP011340">
    <property type="protein sequence ID" value="ALC24357.1"/>
    <property type="molecule type" value="Genomic_DNA"/>
</dbReference>
<dbReference type="OMA" id="CAREPAD"/>
<dbReference type="CDD" id="cd14014">
    <property type="entry name" value="STKc_PknB_like"/>
    <property type="match status" value="1"/>
</dbReference>
<dbReference type="PROSITE" id="PS50011">
    <property type="entry name" value="PROTEIN_KINASE_DOM"/>
    <property type="match status" value="1"/>
</dbReference>
<dbReference type="InterPro" id="IPR011990">
    <property type="entry name" value="TPR-like_helical_dom_sf"/>
</dbReference>
<dbReference type="STRING" id="38300.SPRI_6051"/>
<evidence type="ECO:0000256" key="5">
    <source>
        <dbReference type="ARBA" id="ARBA00022777"/>
    </source>
</evidence>
<keyword evidence="5 7" id="KW-0418">Kinase</keyword>
<protein>
    <recommendedName>
        <fullName evidence="1">non-specific serine/threonine protein kinase</fullName>
        <ecNumber evidence="1">2.7.11.1</ecNumber>
    </recommendedName>
</protein>
<evidence type="ECO:0000256" key="1">
    <source>
        <dbReference type="ARBA" id="ARBA00012513"/>
    </source>
</evidence>
<evidence type="ECO:0000313" key="8">
    <source>
        <dbReference type="Proteomes" id="UP000060513"/>
    </source>
</evidence>
<dbReference type="PANTHER" id="PTHR43289">
    <property type="entry name" value="MITOGEN-ACTIVATED PROTEIN KINASE KINASE KINASE 20-RELATED"/>
    <property type="match status" value="1"/>
</dbReference>
<dbReference type="AlphaFoldDB" id="A0A0M4DXQ6"/>
<evidence type="ECO:0000256" key="3">
    <source>
        <dbReference type="ARBA" id="ARBA00022679"/>
    </source>
</evidence>
<dbReference type="EC" id="2.7.11.1" evidence="1"/>
<dbReference type="GO" id="GO:0004674">
    <property type="term" value="F:protein serine/threonine kinase activity"/>
    <property type="evidence" value="ECO:0007669"/>
    <property type="project" value="UniProtKB-KW"/>
</dbReference>
<keyword evidence="6" id="KW-0067">ATP-binding</keyword>
<accession>A0A0M4DXQ6</accession>
<name>A0A0M4DXQ6_STRPR</name>
<dbReference type="PATRIC" id="fig|38300.4.peg.6331"/>
<dbReference type="KEGG" id="spri:SPRI_6051"/>
<keyword evidence="3" id="KW-0808">Transferase</keyword>
<dbReference type="SUPFAM" id="SSF48452">
    <property type="entry name" value="TPR-like"/>
    <property type="match status" value="1"/>
</dbReference>
<keyword evidence="2 7" id="KW-0723">Serine/threonine-protein kinase</keyword>
<proteinExistence type="predicted"/>
<dbReference type="RefSeq" id="WP_005319784.1">
    <property type="nucleotide sequence ID" value="NZ_CP011340.1"/>
</dbReference>
<evidence type="ECO:0000313" key="7">
    <source>
        <dbReference type="EMBL" id="ALC24357.1"/>
    </source>
</evidence>
<dbReference type="GeneID" id="97232899"/>
<dbReference type="SMART" id="SM00220">
    <property type="entry name" value="S_TKc"/>
    <property type="match status" value="1"/>
</dbReference>
<dbReference type="Gene3D" id="1.25.40.10">
    <property type="entry name" value="Tetratricopeptide repeat domain"/>
    <property type="match status" value="1"/>
</dbReference>
<dbReference type="OrthoDB" id="9801841at2"/>
<dbReference type="PANTHER" id="PTHR43289:SF6">
    <property type="entry name" value="SERINE_THREONINE-PROTEIN KINASE NEKL-3"/>
    <property type="match status" value="1"/>
</dbReference>
<dbReference type="Proteomes" id="UP000060513">
    <property type="component" value="Chromosome"/>
</dbReference>
<evidence type="ECO:0000256" key="4">
    <source>
        <dbReference type="ARBA" id="ARBA00022741"/>
    </source>
</evidence>
<evidence type="ECO:0000256" key="6">
    <source>
        <dbReference type="ARBA" id="ARBA00022840"/>
    </source>
</evidence>
<evidence type="ECO:0000256" key="2">
    <source>
        <dbReference type="ARBA" id="ARBA00022527"/>
    </source>
</evidence>
<dbReference type="Gene3D" id="3.30.200.20">
    <property type="entry name" value="Phosphorylase Kinase, domain 1"/>
    <property type="match status" value="1"/>
</dbReference>
<dbReference type="Pfam" id="PF00069">
    <property type="entry name" value="Pkinase"/>
    <property type="match status" value="1"/>
</dbReference>
<dbReference type="InterPro" id="IPR011009">
    <property type="entry name" value="Kinase-like_dom_sf"/>
</dbReference>
<reference evidence="7 8" key="1">
    <citation type="submission" date="2015-08" db="EMBL/GenBank/DDBJ databases">
        <title>Genome sequence of the pristinamycin over-producing bacterium Streptomyces pristinaespiralis HCCB10218.</title>
        <authorList>
            <person name="Tian J."/>
            <person name="Yang J."/>
            <person name="Li L."/>
            <person name="Ruan L."/>
            <person name="Wei W."/>
            <person name="Zheng G."/>
            <person name="Wei Z."/>
            <person name="Yang S."/>
            <person name="Ge M."/>
            <person name="Jiang W."/>
            <person name="Lu Y."/>
        </authorList>
    </citation>
    <scope>NUCLEOTIDE SEQUENCE [LARGE SCALE GENOMIC DNA]</scope>
    <source>
        <strain evidence="7 8">HCCB 10218</strain>
    </source>
</reference>